<gene>
    <name evidence="1" type="ORF">GWI33_007015</name>
</gene>
<evidence type="ECO:0000313" key="1">
    <source>
        <dbReference type="EMBL" id="KAF7277510.1"/>
    </source>
</evidence>
<dbReference type="EMBL" id="JAACXV010001451">
    <property type="protein sequence ID" value="KAF7277510.1"/>
    <property type="molecule type" value="Genomic_DNA"/>
</dbReference>
<name>A0A834IGD3_RHYFE</name>
<keyword evidence="2" id="KW-1185">Reference proteome</keyword>
<sequence length="54" mass="6136">LIFLKFEHVDGVVSMGIDKDIELRVSISRESLKELGHSKPTDTEMCNNCKKTRS</sequence>
<feature type="non-terminal residue" evidence="1">
    <location>
        <position position="1"/>
    </location>
</feature>
<reference evidence="1" key="1">
    <citation type="submission" date="2020-08" db="EMBL/GenBank/DDBJ databases">
        <title>Genome sequencing and assembly of the red palm weevil Rhynchophorus ferrugineus.</title>
        <authorList>
            <person name="Dias G.B."/>
            <person name="Bergman C.M."/>
            <person name="Manee M."/>
        </authorList>
    </citation>
    <scope>NUCLEOTIDE SEQUENCE</scope>
    <source>
        <strain evidence="1">AA-2017</strain>
        <tissue evidence="1">Whole larva</tissue>
    </source>
</reference>
<proteinExistence type="predicted"/>
<comment type="caution">
    <text evidence="1">The sequence shown here is derived from an EMBL/GenBank/DDBJ whole genome shotgun (WGS) entry which is preliminary data.</text>
</comment>
<organism evidence="1 2">
    <name type="scientific">Rhynchophorus ferrugineus</name>
    <name type="common">Red palm weevil</name>
    <name type="synonym">Curculio ferrugineus</name>
    <dbReference type="NCBI Taxonomy" id="354439"/>
    <lineage>
        <taxon>Eukaryota</taxon>
        <taxon>Metazoa</taxon>
        <taxon>Ecdysozoa</taxon>
        <taxon>Arthropoda</taxon>
        <taxon>Hexapoda</taxon>
        <taxon>Insecta</taxon>
        <taxon>Pterygota</taxon>
        <taxon>Neoptera</taxon>
        <taxon>Endopterygota</taxon>
        <taxon>Coleoptera</taxon>
        <taxon>Polyphaga</taxon>
        <taxon>Cucujiformia</taxon>
        <taxon>Curculionidae</taxon>
        <taxon>Dryophthorinae</taxon>
        <taxon>Rhynchophorus</taxon>
    </lineage>
</organism>
<accession>A0A834IGD3</accession>
<evidence type="ECO:0000313" key="2">
    <source>
        <dbReference type="Proteomes" id="UP000625711"/>
    </source>
</evidence>
<dbReference type="Proteomes" id="UP000625711">
    <property type="component" value="Unassembled WGS sequence"/>
</dbReference>
<dbReference type="AlphaFoldDB" id="A0A834IGD3"/>
<protein>
    <submittedName>
        <fullName evidence="1">Uncharacterized protein</fullName>
    </submittedName>
</protein>